<sequence>MSDDLHFSKAIRTIFLTGVGAVAAGAEKSKALIDTLVEKGELTVEQGKVLNQELKHKIDETTESVKAKAKEAASKKNAAPEGTDFSGMLDKLTPEQLAALKEQLTAKEEKSENE</sequence>
<organism evidence="2 3">
    <name type="scientific">Bilifractor porci</name>
    <dbReference type="NCBI Taxonomy" id="2606636"/>
    <lineage>
        <taxon>Bacteria</taxon>
        <taxon>Bacillati</taxon>
        <taxon>Bacillota</taxon>
        <taxon>Clostridia</taxon>
        <taxon>Lachnospirales</taxon>
        <taxon>Lachnospiraceae</taxon>
        <taxon>Bilifractor</taxon>
    </lineage>
</organism>
<proteinExistence type="predicted"/>
<evidence type="ECO:0008006" key="4">
    <source>
        <dbReference type="Google" id="ProtNLM"/>
    </source>
</evidence>
<reference evidence="2 3" key="1">
    <citation type="submission" date="2019-08" db="EMBL/GenBank/DDBJ databases">
        <title>In-depth cultivation of the pig gut microbiome towards novel bacterial diversity and tailored functional studies.</title>
        <authorList>
            <person name="Wylensek D."/>
            <person name="Hitch T.C.A."/>
            <person name="Clavel T."/>
        </authorList>
    </citation>
    <scope>NUCLEOTIDE SEQUENCE [LARGE SCALE GENOMIC DNA]</scope>
    <source>
        <strain evidence="2 3">Oil+RF-744-WCA-WT-13</strain>
    </source>
</reference>
<dbReference type="AlphaFoldDB" id="A0A7X2P6C4"/>
<feature type="region of interest" description="Disordered" evidence="1">
    <location>
        <begin position="64"/>
        <end position="91"/>
    </location>
</feature>
<name>A0A7X2P6C4_9FIRM</name>
<accession>A0A7X2P6C4</accession>
<protein>
    <recommendedName>
        <fullName evidence="4">Aspartyl beta-hydroxylase</fullName>
    </recommendedName>
</protein>
<keyword evidence="3" id="KW-1185">Reference proteome</keyword>
<evidence type="ECO:0000256" key="1">
    <source>
        <dbReference type="SAM" id="MobiDB-lite"/>
    </source>
</evidence>
<feature type="compositionally biased region" description="Basic and acidic residues" evidence="1">
    <location>
        <begin position="64"/>
        <end position="74"/>
    </location>
</feature>
<evidence type="ECO:0000313" key="3">
    <source>
        <dbReference type="Proteomes" id="UP000466864"/>
    </source>
</evidence>
<comment type="caution">
    <text evidence="2">The sequence shown here is derived from an EMBL/GenBank/DDBJ whole genome shotgun (WGS) entry which is preliminary data.</text>
</comment>
<dbReference type="Proteomes" id="UP000466864">
    <property type="component" value="Unassembled WGS sequence"/>
</dbReference>
<dbReference type="EMBL" id="VUMV01000001">
    <property type="protein sequence ID" value="MST81042.1"/>
    <property type="molecule type" value="Genomic_DNA"/>
</dbReference>
<dbReference type="RefSeq" id="WP_154456844.1">
    <property type="nucleotide sequence ID" value="NZ_VUMV01000001.1"/>
</dbReference>
<evidence type="ECO:0000313" key="2">
    <source>
        <dbReference type="EMBL" id="MST81042.1"/>
    </source>
</evidence>
<gene>
    <name evidence="2" type="ORF">FYJ60_01650</name>
</gene>